<dbReference type="Proteomes" id="UP000177987">
    <property type="component" value="Unassembled WGS sequence"/>
</dbReference>
<proteinExistence type="predicted"/>
<sequence length="62" mass="7221">MRLYEEEFNEPLSEDEAREITSRLVELYMMLAEPLPSERLNPIPSPQNSPEVVAYNCAQDHQ</sequence>
<organism evidence="1 2">
    <name type="scientific">Candidatus Yonathbacteria bacterium RIFCSPLOWO2_01_FULL_47_33b</name>
    <dbReference type="NCBI Taxonomy" id="1802727"/>
    <lineage>
        <taxon>Bacteria</taxon>
        <taxon>Candidatus Yonathiibacteriota</taxon>
    </lineage>
</organism>
<dbReference type="STRING" id="1802727.A2937_03705"/>
<dbReference type="EMBL" id="MHUW01000017">
    <property type="protein sequence ID" value="OHA83401.1"/>
    <property type="molecule type" value="Genomic_DNA"/>
</dbReference>
<reference evidence="1 2" key="1">
    <citation type="journal article" date="2016" name="Nat. Commun.">
        <title>Thousands of microbial genomes shed light on interconnected biogeochemical processes in an aquifer system.</title>
        <authorList>
            <person name="Anantharaman K."/>
            <person name="Brown C.T."/>
            <person name="Hug L.A."/>
            <person name="Sharon I."/>
            <person name="Castelle C.J."/>
            <person name="Probst A.J."/>
            <person name="Thomas B.C."/>
            <person name="Singh A."/>
            <person name="Wilkins M.J."/>
            <person name="Karaoz U."/>
            <person name="Brodie E.L."/>
            <person name="Williams K.H."/>
            <person name="Hubbard S.S."/>
            <person name="Banfield J.F."/>
        </authorList>
    </citation>
    <scope>NUCLEOTIDE SEQUENCE [LARGE SCALE GENOMIC DNA]</scope>
</reference>
<protein>
    <submittedName>
        <fullName evidence="1">Uncharacterized protein</fullName>
    </submittedName>
</protein>
<name>A0A1G2SG64_9BACT</name>
<comment type="caution">
    <text evidence="1">The sequence shown here is derived from an EMBL/GenBank/DDBJ whole genome shotgun (WGS) entry which is preliminary data.</text>
</comment>
<dbReference type="AlphaFoldDB" id="A0A1G2SG64"/>
<gene>
    <name evidence="1" type="ORF">A2937_03705</name>
</gene>
<accession>A0A1G2SG64</accession>
<evidence type="ECO:0000313" key="1">
    <source>
        <dbReference type="EMBL" id="OHA83401.1"/>
    </source>
</evidence>
<evidence type="ECO:0000313" key="2">
    <source>
        <dbReference type="Proteomes" id="UP000177987"/>
    </source>
</evidence>